<evidence type="ECO:0000313" key="1">
    <source>
        <dbReference type="EMBL" id="KAF2451446.1"/>
    </source>
</evidence>
<reference evidence="1" key="1">
    <citation type="journal article" date="2020" name="Stud. Mycol.">
        <title>101 Dothideomycetes genomes: a test case for predicting lifestyles and emergence of pathogens.</title>
        <authorList>
            <person name="Haridas S."/>
            <person name="Albert R."/>
            <person name="Binder M."/>
            <person name="Bloem J."/>
            <person name="Labutti K."/>
            <person name="Salamov A."/>
            <person name="Andreopoulos B."/>
            <person name="Baker S."/>
            <person name="Barry K."/>
            <person name="Bills G."/>
            <person name="Bluhm B."/>
            <person name="Cannon C."/>
            <person name="Castanera R."/>
            <person name="Culley D."/>
            <person name="Daum C."/>
            <person name="Ezra D."/>
            <person name="Gonzalez J."/>
            <person name="Henrissat B."/>
            <person name="Kuo A."/>
            <person name="Liang C."/>
            <person name="Lipzen A."/>
            <person name="Lutzoni F."/>
            <person name="Magnuson J."/>
            <person name="Mondo S."/>
            <person name="Nolan M."/>
            <person name="Ohm R."/>
            <person name="Pangilinan J."/>
            <person name="Park H.-J."/>
            <person name="Ramirez L."/>
            <person name="Alfaro M."/>
            <person name="Sun H."/>
            <person name="Tritt A."/>
            <person name="Yoshinaga Y."/>
            <person name="Zwiers L.-H."/>
            <person name="Turgeon B."/>
            <person name="Goodwin S."/>
            <person name="Spatafora J."/>
            <person name="Crous P."/>
            <person name="Grigoriev I."/>
        </authorList>
    </citation>
    <scope>NUCLEOTIDE SEQUENCE</scope>
    <source>
        <strain evidence="1">CBS 690.94</strain>
    </source>
</reference>
<sequence length="231" mass="25928">MASDPIHVDRQASGAPPTGLVKLPKNWIALNVNGIIFRTLESTLYQSPRLEAQLTRWKDCMEYMYDGSYCIDADPEFSASSLVHAATNYIPVFVDRGEGLRSCLVQQGPGGSGLLVFRRFEDMTLSAAKDPAFNTYPVSERFRGRSLENTNLERRFELLSTSSIDTGDTSWRCPKLLPHHEHMDKCREKGCLEGIDFDNDDIDPGTKLPLSLVAQWKVTTFNPSVFHPSLK</sequence>
<dbReference type="InterPro" id="IPR011333">
    <property type="entry name" value="SKP1/BTB/POZ_sf"/>
</dbReference>
<dbReference type="AlphaFoldDB" id="A0A9P4UI89"/>
<gene>
    <name evidence="1" type="ORF">P171DRAFT_438177</name>
</gene>
<comment type="caution">
    <text evidence="1">The sequence shown here is derived from an EMBL/GenBank/DDBJ whole genome shotgun (WGS) entry which is preliminary data.</text>
</comment>
<keyword evidence="2" id="KW-1185">Reference proteome</keyword>
<proteinExistence type="predicted"/>
<dbReference type="Proteomes" id="UP000799764">
    <property type="component" value="Unassembled WGS sequence"/>
</dbReference>
<name>A0A9P4UI89_9PLEO</name>
<organism evidence="1 2">
    <name type="scientific">Karstenula rhodostoma CBS 690.94</name>
    <dbReference type="NCBI Taxonomy" id="1392251"/>
    <lineage>
        <taxon>Eukaryota</taxon>
        <taxon>Fungi</taxon>
        <taxon>Dikarya</taxon>
        <taxon>Ascomycota</taxon>
        <taxon>Pezizomycotina</taxon>
        <taxon>Dothideomycetes</taxon>
        <taxon>Pleosporomycetidae</taxon>
        <taxon>Pleosporales</taxon>
        <taxon>Massarineae</taxon>
        <taxon>Didymosphaeriaceae</taxon>
        <taxon>Karstenula</taxon>
    </lineage>
</organism>
<dbReference type="Gene3D" id="3.30.710.10">
    <property type="entry name" value="Potassium Channel Kv1.1, Chain A"/>
    <property type="match status" value="1"/>
</dbReference>
<accession>A0A9P4UI89</accession>
<dbReference type="EMBL" id="MU001492">
    <property type="protein sequence ID" value="KAF2451446.1"/>
    <property type="molecule type" value="Genomic_DNA"/>
</dbReference>
<protein>
    <submittedName>
        <fullName evidence="1">Uncharacterized protein</fullName>
    </submittedName>
</protein>
<evidence type="ECO:0000313" key="2">
    <source>
        <dbReference type="Proteomes" id="UP000799764"/>
    </source>
</evidence>